<evidence type="ECO:0000256" key="1">
    <source>
        <dbReference type="SAM" id="Phobius"/>
    </source>
</evidence>
<feature type="transmembrane region" description="Helical" evidence="1">
    <location>
        <begin position="75"/>
        <end position="95"/>
    </location>
</feature>
<keyword evidence="1" id="KW-1133">Transmembrane helix</keyword>
<comment type="caution">
    <text evidence="2">The sequence shown here is derived from an EMBL/GenBank/DDBJ whole genome shotgun (WGS) entry which is preliminary data.</text>
</comment>
<protein>
    <submittedName>
        <fullName evidence="2">Uncharacterized protein</fullName>
    </submittedName>
</protein>
<dbReference type="AlphaFoldDB" id="A0A0H1RF66"/>
<keyword evidence="1" id="KW-0812">Transmembrane</keyword>
<gene>
    <name evidence="2" type="ORF">AA309_07315</name>
</gene>
<keyword evidence="1" id="KW-0472">Membrane</keyword>
<keyword evidence="3" id="KW-1185">Reference proteome</keyword>
<name>A0A0H1RF66_9HYPH</name>
<proteinExistence type="predicted"/>
<evidence type="ECO:0000313" key="3">
    <source>
        <dbReference type="Proteomes" id="UP000035489"/>
    </source>
</evidence>
<dbReference type="EMBL" id="LCYG01000017">
    <property type="protein sequence ID" value="KLK93813.1"/>
    <property type="molecule type" value="Genomic_DNA"/>
</dbReference>
<accession>A0A0H1RF66</accession>
<feature type="transmembrane region" description="Helical" evidence="1">
    <location>
        <begin position="38"/>
        <end position="55"/>
    </location>
</feature>
<dbReference type="OrthoDB" id="8454371at2"/>
<dbReference type="Proteomes" id="UP000035489">
    <property type="component" value="Unassembled WGS sequence"/>
</dbReference>
<reference evidence="2 3" key="1">
    <citation type="submission" date="2015-05" db="EMBL/GenBank/DDBJ databases">
        <title>Draft genome sequence of Microvirga vignae strain BR3299, a novel nitrogen fixing bacteria isolated from Brazil semi-aired region.</title>
        <authorList>
            <person name="Zilli J.E."/>
            <person name="Passos S.R."/>
            <person name="Leite J."/>
            <person name="Baldani J.I."/>
            <person name="Xavier G.R."/>
            <person name="Rumjaneck N.G."/>
            <person name="Simoes-Araujo J.L."/>
        </authorList>
    </citation>
    <scope>NUCLEOTIDE SEQUENCE [LARGE SCALE GENOMIC DNA]</scope>
    <source>
        <strain evidence="2 3">BR3299</strain>
    </source>
</reference>
<evidence type="ECO:0000313" key="2">
    <source>
        <dbReference type="EMBL" id="KLK93813.1"/>
    </source>
</evidence>
<dbReference type="RefSeq" id="WP_047188336.1">
    <property type="nucleotide sequence ID" value="NZ_LCYG01000017.1"/>
</dbReference>
<sequence length="98" mass="10646">MTVARPERLRLAELMSGLGAVVLGVGLGVLAADRLGRVGFPLLLVGLVVHAWGMYDKHRLERRADAVDAWWEPVAYWTCWVLLGTIALGVIGRLLGLA</sequence>
<organism evidence="2 3">
    <name type="scientific">Microvirga vignae</name>
    <dbReference type="NCBI Taxonomy" id="1225564"/>
    <lineage>
        <taxon>Bacteria</taxon>
        <taxon>Pseudomonadati</taxon>
        <taxon>Pseudomonadota</taxon>
        <taxon>Alphaproteobacteria</taxon>
        <taxon>Hyphomicrobiales</taxon>
        <taxon>Methylobacteriaceae</taxon>
        <taxon>Microvirga</taxon>
    </lineage>
</organism>
<feature type="transmembrane region" description="Helical" evidence="1">
    <location>
        <begin position="12"/>
        <end position="32"/>
    </location>
</feature>